<dbReference type="PANTHER" id="PTHR33845">
    <property type="entry name" value="C2H2-TYPE DOMAIN-CONTAINING PROTEIN"/>
    <property type="match status" value="1"/>
</dbReference>
<keyword evidence="2" id="KW-1185">Reference proteome</keyword>
<dbReference type="AlphaFoldDB" id="A0AA89CAK2"/>
<reference evidence="1" key="1">
    <citation type="submission" date="2019-08" db="EMBL/GenBank/DDBJ databases">
        <title>The improved chromosome-level genome for the pearl oyster Pinctada fucata martensii using PacBio sequencing and Hi-C.</title>
        <authorList>
            <person name="Zheng Z."/>
        </authorList>
    </citation>
    <scope>NUCLEOTIDE SEQUENCE</scope>
    <source>
        <strain evidence="1">ZZ-2019</strain>
        <tissue evidence="1">Adductor muscle</tissue>
    </source>
</reference>
<organism evidence="1 2">
    <name type="scientific">Pinctada imbricata</name>
    <name type="common">Atlantic pearl-oyster</name>
    <name type="synonym">Pinctada martensii</name>
    <dbReference type="NCBI Taxonomy" id="66713"/>
    <lineage>
        <taxon>Eukaryota</taxon>
        <taxon>Metazoa</taxon>
        <taxon>Spiralia</taxon>
        <taxon>Lophotrochozoa</taxon>
        <taxon>Mollusca</taxon>
        <taxon>Bivalvia</taxon>
        <taxon>Autobranchia</taxon>
        <taxon>Pteriomorphia</taxon>
        <taxon>Pterioida</taxon>
        <taxon>Pterioidea</taxon>
        <taxon>Pteriidae</taxon>
        <taxon>Pinctada</taxon>
    </lineage>
</organism>
<sequence length="552" mass="62269">MDNVAADGGESFETLLKILSEMEKYITVENIHVTLRELKDNITNYRIYLKTDYKLHLNLSDRCADHCISYALSDSSQRGYVKACEDHEHDERCDLLPQSLLQLKEMVGSLDLPEDISEEFLASIDVAEIKIQNWKSHIMRSANQDLARSLLLSGMDYGEALIIMDWAMKFLPIAYREKQSDWYGQKGVNWHVCVCIYKDEDGILKQRTYAHIMDSAKQDWIAVATLIQHILSIIQTQIPGIKQVYLRSDNAGCYHCGNLWLAIPEISQRTGIHIARYDFSEAQNGKSYCDSKIAHMRSQIRKVAASGSDVLNVADMKMAIYQNGGITACQSAHVEILSSSSSSGSKIRQISKISNIQFHSDGSITVWRAYEIGSGVTISLQSQDGHFENQFEVYQNFALPDIPDGHITSPTYRCEMDEKFSLSCPENGCICTFDSYVQMQNHCLIANHEFSSSSSTFDRIKLRWKDTCFNMSTGVHKVKFESGMKSGSSMSEMGWALKKDKKNARFSEKSKGLPPRLACLKRSGKLQGVVEDHDLEAIIHAINTEEAKAQLV</sequence>
<evidence type="ECO:0000313" key="2">
    <source>
        <dbReference type="Proteomes" id="UP001186944"/>
    </source>
</evidence>
<gene>
    <name evidence="1" type="ORF">FSP39_004722</name>
</gene>
<evidence type="ECO:0000313" key="1">
    <source>
        <dbReference type="EMBL" id="KAK3108278.1"/>
    </source>
</evidence>
<protein>
    <submittedName>
        <fullName evidence="1">Uncharacterized protein</fullName>
    </submittedName>
</protein>
<proteinExistence type="predicted"/>
<name>A0AA89CAK2_PINIB</name>
<dbReference type="PANTHER" id="PTHR33845:SF1">
    <property type="entry name" value="C2H2-TYPE DOMAIN-CONTAINING PROTEIN"/>
    <property type="match status" value="1"/>
</dbReference>
<dbReference type="Proteomes" id="UP001186944">
    <property type="component" value="Unassembled WGS sequence"/>
</dbReference>
<dbReference type="EMBL" id="VSWD01000001">
    <property type="protein sequence ID" value="KAK3108278.1"/>
    <property type="molecule type" value="Genomic_DNA"/>
</dbReference>
<accession>A0AA89CAK2</accession>
<comment type="caution">
    <text evidence="1">The sequence shown here is derived from an EMBL/GenBank/DDBJ whole genome shotgun (WGS) entry which is preliminary data.</text>
</comment>